<dbReference type="AlphaFoldDB" id="A0A841CB50"/>
<gene>
    <name evidence="1" type="ORF">HNQ37_001521</name>
</gene>
<accession>A0A841CB50</accession>
<dbReference type="Proteomes" id="UP000562464">
    <property type="component" value="Unassembled WGS sequence"/>
</dbReference>
<protein>
    <recommendedName>
        <fullName evidence="3">DUF4649 domain-containing protein</fullName>
    </recommendedName>
</protein>
<keyword evidence="2" id="KW-1185">Reference proteome</keyword>
<dbReference type="Gene3D" id="3.30.1490.390">
    <property type="match status" value="1"/>
</dbReference>
<sequence length="65" mass="7548">MFKVTVHDANHTTVKEFKDASDFIMLEMREVPAFEDNMQVDQLEIDGKVIEFTGSVMDLFNKYNS</sequence>
<reference evidence="1 2" key="1">
    <citation type="submission" date="2020-08" db="EMBL/GenBank/DDBJ databases">
        <title>Genomic Encyclopedia of Type Strains, Phase IV (KMG-IV): sequencing the most valuable type-strain genomes for metagenomic binning, comparative biology and taxonomic classification.</title>
        <authorList>
            <person name="Goeker M."/>
        </authorList>
    </citation>
    <scope>NUCLEOTIDE SEQUENCE [LARGE SCALE GENOMIC DNA]</scope>
    <source>
        <strain evidence="1 2">DSM 14925</strain>
    </source>
</reference>
<dbReference type="EMBL" id="JACHHV010000033">
    <property type="protein sequence ID" value="MBB5888619.1"/>
    <property type="molecule type" value="Genomic_DNA"/>
</dbReference>
<proteinExistence type="predicted"/>
<evidence type="ECO:0000313" key="2">
    <source>
        <dbReference type="Proteomes" id="UP000562464"/>
    </source>
</evidence>
<evidence type="ECO:0000313" key="1">
    <source>
        <dbReference type="EMBL" id="MBB5888619.1"/>
    </source>
</evidence>
<evidence type="ECO:0008006" key="3">
    <source>
        <dbReference type="Google" id="ProtNLM"/>
    </source>
</evidence>
<name>A0A841CB50_9LACT</name>
<dbReference type="RefSeq" id="WP_183540846.1">
    <property type="nucleotide sequence ID" value="NZ_DASWOY010000030.1"/>
</dbReference>
<organism evidence="1 2">
    <name type="scientific">Lactovum miscens</name>
    <dbReference type="NCBI Taxonomy" id="190387"/>
    <lineage>
        <taxon>Bacteria</taxon>
        <taxon>Bacillati</taxon>
        <taxon>Bacillota</taxon>
        <taxon>Bacilli</taxon>
        <taxon>Lactobacillales</taxon>
        <taxon>Streptococcaceae</taxon>
        <taxon>Lactovum</taxon>
    </lineage>
</organism>
<comment type="caution">
    <text evidence="1">The sequence shown here is derived from an EMBL/GenBank/DDBJ whole genome shotgun (WGS) entry which is preliminary data.</text>
</comment>